<dbReference type="InterPro" id="IPR011053">
    <property type="entry name" value="Single_hybrid_motif"/>
</dbReference>
<reference evidence="3 4" key="2">
    <citation type="submission" date="2018-06" db="EMBL/GenBank/DDBJ databases">
        <title>Comparative genomics of rhizobia nodulating Arachis hypogaea in China.</title>
        <authorList>
            <person name="Li Y."/>
        </authorList>
    </citation>
    <scope>NUCLEOTIDE SEQUENCE [LARGE SCALE GENOMIC DNA]</scope>
    <source>
        <strain evidence="3 4">CCBAU 51658</strain>
        <plasmid evidence="3 4">unnamed</plasmid>
    </source>
</reference>
<evidence type="ECO:0000313" key="5">
    <source>
        <dbReference type="Proteomes" id="UP000625079"/>
    </source>
</evidence>
<evidence type="ECO:0000313" key="4">
    <source>
        <dbReference type="Proteomes" id="UP000593880"/>
    </source>
</evidence>
<accession>A0A410VIK1</accession>
<reference evidence="2" key="3">
    <citation type="submission" date="2022-12" db="EMBL/GenBank/DDBJ databases">
        <authorList>
            <person name="Sun Q."/>
            <person name="Zhou Y."/>
        </authorList>
    </citation>
    <scope>NUCLEOTIDE SEQUENCE</scope>
    <source>
        <strain evidence="2">CGMCC 1.15034</strain>
    </source>
</reference>
<reference evidence="2" key="1">
    <citation type="journal article" date="2014" name="Int. J. Syst. Evol. Microbiol.">
        <title>Complete genome sequence of Corynebacterium casei LMG S-19264T (=DSM 44701T), isolated from a smear-ripened cheese.</title>
        <authorList>
            <consortium name="US DOE Joint Genome Institute (JGI-PGF)"/>
            <person name="Walter F."/>
            <person name="Albersmeier A."/>
            <person name="Kalinowski J."/>
            <person name="Ruckert C."/>
        </authorList>
    </citation>
    <scope>NUCLEOTIDE SEQUENCE</scope>
    <source>
        <strain evidence="2">CGMCC 1.15034</strain>
    </source>
</reference>
<keyword evidence="4" id="KW-1185">Reference proteome</keyword>
<sequence>MTNPLDHVDQLCAFLAATDIGLLELKGPAGVLRLRHDGARVEVEMIEAATAALSSSPTQIIRAPVPGLYLDRHPLRSQPSVAVGDEVAAGTPLAFLQIGPLLLPVPAPEDGMVVETFAEHGATVGYGAPLIGLQPHGSDAE</sequence>
<dbReference type="AlphaFoldDB" id="A0A410VIK1"/>
<dbReference type="RefSeq" id="WP_128930130.1">
    <property type="nucleotide sequence ID" value="NZ_BMHC01000007.1"/>
</dbReference>
<dbReference type="EMBL" id="BMHC01000007">
    <property type="protein sequence ID" value="GGI26021.1"/>
    <property type="molecule type" value="Genomic_DNA"/>
</dbReference>
<protein>
    <submittedName>
        <fullName evidence="2">Acetyl-CoA carboxylase biotin carboxyl carrier protein subunit</fullName>
    </submittedName>
</protein>
<name>A0A410VIK1_9BRAD</name>
<gene>
    <name evidence="2" type="ORF">GCM10010987_37310</name>
    <name evidence="3" type="ORF">XH86_39585</name>
</gene>
<evidence type="ECO:0000259" key="1">
    <source>
        <dbReference type="Pfam" id="PF00364"/>
    </source>
</evidence>
<dbReference type="Proteomes" id="UP000625079">
    <property type="component" value="Unassembled WGS sequence"/>
</dbReference>
<proteinExistence type="predicted"/>
<dbReference type="OrthoDB" id="8226840at2"/>
<evidence type="ECO:0000313" key="3">
    <source>
        <dbReference type="EMBL" id="QOZ64738.1"/>
    </source>
</evidence>
<geneLocation type="plasmid" evidence="3 4">
    <name>unnamed</name>
</geneLocation>
<feature type="domain" description="Lipoyl-binding" evidence="1">
    <location>
        <begin position="61"/>
        <end position="131"/>
    </location>
</feature>
<evidence type="ECO:0000313" key="2">
    <source>
        <dbReference type="EMBL" id="GGI26021.1"/>
    </source>
</evidence>
<organism evidence="2 5">
    <name type="scientific">Bradyrhizobium guangdongense</name>
    <dbReference type="NCBI Taxonomy" id="1325090"/>
    <lineage>
        <taxon>Bacteria</taxon>
        <taxon>Pseudomonadati</taxon>
        <taxon>Pseudomonadota</taxon>
        <taxon>Alphaproteobacteria</taxon>
        <taxon>Hyphomicrobiales</taxon>
        <taxon>Nitrobacteraceae</taxon>
        <taxon>Bradyrhizobium</taxon>
    </lineage>
</organism>
<dbReference type="Gene3D" id="2.40.50.100">
    <property type="match status" value="1"/>
</dbReference>
<dbReference type="SUPFAM" id="SSF51230">
    <property type="entry name" value="Single hybrid motif"/>
    <property type="match status" value="1"/>
</dbReference>
<dbReference type="EMBL" id="CP030058">
    <property type="protein sequence ID" value="QOZ64738.1"/>
    <property type="molecule type" value="Genomic_DNA"/>
</dbReference>
<keyword evidence="3" id="KW-0614">Plasmid</keyword>
<dbReference type="Pfam" id="PF00364">
    <property type="entry name" value="Biotin_lipoyl"/>
    <property type="match status" value="1"/>
</dbReference>
<dbReference type="InterPro" id="IPR000089">
    <property type="entry name" value="Biotin_lipoyl"/>
</dbReference>
<dbReference type="Proteomes" id="UP000593880">
    <property type="component" value="Plasmid unnamed"/>
</dbReference>